<feature type="transmembrane region" description="Helical" evidence="10">
    <location>
        <begin position="392"/>
        <end position="415"/>
    </location>
</feature>
<protein>
    <recommendedName>
        <fullName evidence="9">Multidrug-efflux transporter</fullName>
    </recommendedName>
</protein>
<keyword evidence="12" id="KW-1185">Reference proteome</keyword>
<dbReference type="GO" id="GO:0005886">
    <property type="term" value="C:plasma membrane"/>
    <property type="evidence" value="ECO:0007669"/>
    <property type="project" value="UniProtKB-SubCell"/>
</dbReference>
<evidence type="ECO:0000256" key="5">
    <source>
        <dbReference type="ARBA" id="ARBA00022692"/>
    </source>
</evidence>
<dbReference type="InterPro" id="IPR048279">
    <property type="entry name" value="MdtK-like"/>
</dbReference>
<feature type="transmembrane region" description="Helical" evidence="10">
    <location>
        <begin position="317"/>
        <end position="336"/>
    </location>
</feature>
<keyword evidence="7" id="KW-0406">Ion transport</keyword>
<dbReference type="GO" id="GO:0042910">
    <property type="term" value="F:xenobiotic transmembrane transporter activity"/>
    <property type="evidence" value="ECO:0007669"/>
    <property type="project" value="InterPro"/>
</dbReference>
<dbReference type="GO" id="GO:0006811">
    <property type="term" value="P:monoatomic ion transport"/>
    <property type="evidence" value="ECO:0007669"/>
    <property type="project" value="UniProtKB-KW"/>
</dbReference>
<evidence type="ECO:0000256" key="7">
    <source>
        <dbReference type="ARBA" id="ARBA00023065"/>
    </source>
</evidence>
<feature type="transmembrane region" description="Helical" evidence="10">
    <location>
        <begin position="190"/>
        <end position="211"/>
    </location>
</feature>
<dbReference type="GO" id="GO:0015297">
    <property type="term" value="F:antiporter activity"/>
    <property type="evidence" value="ECO:0007669"/>
    <property type="project" value="UniProtKB-KW"/>
</dbReference>
<evidence type="ECO:0000313" key="11">
    <source>
        <dbReference type="EMBL" id="AMD92285.1"/>
    </source>
</evidence>
<feature type="transmembrane region" description="Helical" evidence="10">
    <location>
        <begin position="241"/>
        <end position="263"/>
    </location>
</feature>
<proteinExistence type="predicted"/>
<name>A0A120KMW6_9BACT</name>
<dbReference type="InterPro" id="IPR002528">
    <property type="entry name" value="MATE_fam"/>
</dbReference>
<keyword evidence="2" id="KW-0813">Transport</keyword>
<dbReference type="NCBIfam" id="TIGR00797">
    <property type="entry name" value="matE"/>
    <property type="match status" value="1"/>
</dbReference>
<gene>
    <name evidence="11" type="ORF">AXF15_03615</name>
</gene>
<keyword evidence="6 10" id="KW-1133">Transmembrane helix</keyword>
<evidence type="ECO:0000256" key="3">
    <source>
        <dbReference type="ARBA" id="ARBA00022449"/>
    </source>
</evidence>
<dbReference type="Proteomes" id="UP000063964">
    <property type="component" value="Chromosome"/>
</dbReference>
<keyword evidence="4" id="KW-1003">Cell membrane</keyword>
<feature type="transmembrane region" description="Helical" evidence="10">
    <location>
        <begin position="53"/>
        <end position="78"/>
    </location>
</feature>
<dbReference type="OrthoDB" id="9805232at2"/>
<sequence length="461" mass="49783">MPFRMPDRSIYRRILQVSIPLVASLGATTVMEFTDRLFLSHYSLDAIAAATPAGIMALLPLAIFIGTAGYVSVFVAQYVGQNRCELVGRIVWQGLYVALLGSVILALLAGCAEKIFLLAGHAEAVREQEIIYFRVLCLGAGAQLLGAVLAGFFTGLGRTRAVMVANLAGMVCNIPLDYCLINGVGPFPEWGIFGAGAATVCGWLIIAAILFRAMSSREHARYRLLRDCTFRPALWLRLIRYGLPSGMEFFLDILGFTILVFAVGRLGTLELAATNIALNINSLAFMPLVGFSLGTSTLAGQALGAGRADDVPSIVRASLMLTFSYLAAMSALFLFAPEPILELFQPRDTDPATFAAVAGMGRVLLMIVVVYLFFDGVSFIIYGALKGAGDTFFVMTSRLAVVVVFMVLPLLAGAVLGFGLYYFWGVACAFLIVLALVALWRYRQGKWRDMLVVERTPEAAG</sequence>
<evidence type="ECO:0000256" key="6">
    <source>
        <dbReference type="ARBA" id="ARBA00022989"/>
    </source>
</evidence>
<dbReference type="CDD" id="cd13133">
    <property type="entry name" value="MATE_like_7"/>
    <property type="match status" value="1"/>
</dbReference>
<dbReference type="InterPro" id="IPR050222">
    <property type="entry name" value="MATE_MdtK"/>
</dbReference>
<feature type="transmembrane region" description="Helical" evidence="10">
    <location>
        <begin position="130"/>
        <end position="152"/>
    </location>
</feature>
<evidence type="ECO:0000256" key="4">
    <source>
        <dbReference type="ARBA" id="ARBA00022475"/>
    </source>
</evidence>
<evidence type="ECO:0000256" key="1">
    <source>
        <dbReference type="ARBA" id="ARBA00004651"/>
    </source>
</evidence>
<evidence type="ECO:0000256" key="8">
    <source>
        <dbReference type="ARBA" id="ARBA00023136"/>
    </source>
</evidence>
<comment type="subcellular location">
    <subcellularLocation>
        <location evidence="1">Cell membrane</location>
        <topology evidence="1">Multi-pass membrane protein</topology>
    </subcellularLocation>
</comment>
<evidence type="ECO:0000313" key="12">
    <source>
        <dbReference type="Proteomes" id="UP000063964"/>
    </source>
</evidence>
<keyword evidence="3" id="KW-0050">Antiport</keyword>
<feature type="transmembrane region" description="Helical" evidence="10">
    <location>
        <begin position="90"/>
        <end position="110"/>
    </location>
</feature>
<organism evidence="11 12">
    <name type="scientific">Desulfomicrobium orale DSM 12838</name>
    <dbReference type="NCBI Taxonomy" id="888061"/>
    <lineage>
        <taxon>Bacteria</taxon>
        <taxon>Pseudomonadati</taxon>
        <taxon>Thermodesulfobacteriota</taxon>
        <taxon>Desulfovibrionia</taxon>
        <taxon>Desulfovibrionales</taxon>
        <taxon>Desulfomicrobiaceae</taxon>
        <taxon>Desulfomicrobium</taxon>
    </lineage>
</organism>
<dbReference type="PANTHER" id="PTHR43298:SF2">
    <property type="entry name" value="FMN_FAD EXPORTER YEEO-RELATED"/>
    <property type="match status" value="1"/>
</dbReference>
<evidence type="ECO:0000256" key="2">
    <source>
        <dbReference type="ARBA" id="ARBA00022448"/>
    </source>
</evidence>
<reference evidence="12" key="1">
    <citation type="submission" date="2016-02" db="EMBL/GenBank/DDBJ databases">
        <authorList>
            <person name="Holder M.E."/>
            <person name="Ajami N.J."/>
            <person name="Petrosino J.F."/>
        </authorList>
    </citation>
    <scope>NUCLEOTIDE SEQUENCE [LARGE SCALE GENOMIC DNA]</scope>
    <source>
        <strain evidence="12">DSM 12838</strain>
    </source>
</reference>
<dbReference type="Pfam" id="PF01554">
    <property type="entry name" value="MatE"/>
    <property type="match status" value="2"/>
</dbReference>
<accession>A0A120KMW6</accession>
<evidence type="ECO:0000256" key="10">
    <source>
        <dbReference type="SAM" id="Phobius"/>
    </source>
</evidence>
<feature type="transmembrane region" description="Helical" evidence="10">
    <location>
        <begin position="283"/>
        <end position="305"/>
    </location>
</feature>
<dbReference type="AlphaFoldDB" id="A0A120KMW6"/>
<evidence type="ECO:0000256" key="9">
    <source>
        <dbReference type="ARBA" id="ARBA00031636"/>
    </source>
</evidence>
<dbReference type="KEGG" id="doa:AXF15_03615"/>
<keyword evidence="8 10" id="KW-0472">Membrane</keyword>
<keyword evidence="5 10" id="KW-0812">Transmembrane</keyword>
<feature type="transmembrane region" description="Helical" evidence="10">
    <location>
        <begin position="363"/>
        <end position="385"/>
    </location>
</feature>
<feature type="transmembrane region" description="Helical" evidence="10">
    <location>
        <begin position="421"/>
        <end position="440"/>
    </location>
</feature>
<feature type="transmembrane region" description="Helical" evidence="10">
    <location>
        <begin position="164"/>
        <end position="184"/>
    </location>
</feature>
<dbReference type="PIRSF" id="PIRSF006603">
    <property type="entry name" value="DinF"/>
    <property type="match status" value="1"/>
</dbReference>
<dbReference type="PANTHER" id="PTHR43298">
    <property type="entry name" value="MULTIDRUG RESISTANCE PROTEIN NORM-RELATED"/>
    <property type="match status" value="1"/>
</dbReference>
<dbReference type="EMBL" id="CP014230">
    <property type="protein sequence ID" value="AMD92285.1"/>
    <property type="molecule type" value="Genomic_DNA"/>
</dbReference>
<dbReference type="STRING" id="888061.AXF15_03615"/>